<dbReference type="AlphaFoldDB" id="A0A8X7CAJ8"/>
<proteinExistence type="predicted"/>
<evidence type="ECO:0000313" key="1">
    <source>
        <dbReference type="EMBL" id="GFY62238.1"/>
    </source>
</evidence>
<evidence type="ECO:0000313" key="2">
    <source>
        <dbReference type="Proteomes" id="UP000886998"/>
    </source>
</evidence>
<dbReference type="EMBL" id="BMAV01014139">
    <property type="protein sequence ID" value="GFY62238.1"/>
    <property type="molecule type" value="Genomic_DNA"/>
</dbReference>
<keyword evidence="2" id="KW-1185">Reference proteome</keyword>
<sequence length="83" mass="9249">MHKKGQVWKMVNMLIACGSCNFSIAYVNVVIVHEDVGIHFFSRQLRDGIREKVSESQKESSADRNLTSIVCSAWSGCDEKADG</sequence>
<dbReference type="Proteomes" id="UP000886998">
    <property type="component" value="Unassembled WGS sequence"/>
</dbReference>
<protein>
    <submittedName>
        <fullName evidence="1">Uncharacterized protein</fullName>
    </submittedName>
</protein>
<comment type="caution">
    <text evidence="1">The sequence shown here is derived from an EMBL/GenBank/DDBJ whole genome shotgun (WGS) entry which is preliminary data.</text>
</comment>
<reference evidence="1" key="1">
    <citation type="submission" date="2020-08" db="EMBL/GenBank/DDBJ databases">
        <title>Multicomponent nature underlies the extraordinary mechanical properties of spider dragline silk.</title>
        <authorList>
            <person name="Kono N."/>
            <person name="Nakamura H."/>
            <person name="Mori M."/>
            <person name="Yoshida Y."/>
            <person name="Ohtoshi R."/>
            <person name="Malay A.D."/>
            <person name="Moran D.A.P."/>
            <person name="Tomita M."/>
            <person name="Numata K."/>
            <person name="Arakawa K."/>
        </authorList>
    </citation>
    <scope>NUCLEOTIDE SEQUENCE</scope>
</reference>
<gene>
    <name evidence="1" type="ORF">TNIN_35561</name>
</gene>
<accession>A0A8X7CAJ8</accession>
<name>A0A8X7CAJ8_9ARAC</name>
<organism evidence="1 2">
    <name type="scientific">Trichonephila inaurata madagascariensis</name>
    <dbReference type="NCBI Taxonomy" id="2747483"/>
    <lineage>
        <taxon>Eukaryota</taxon>
        <taxon>Metazoa</taxon>
        <taxon>Ecdysozoa</taxon>
        <taxon>Arthropoda</taxon>
        <taxon>Chelicerata</taxon>
        <taxon>Arachnida</taxon>
        <taxon>Araneae</taxon>
        <taxon>Araneomorphae</taxon>
        <taxon>Entelegynae</taxon>
        <taxon>Araneoidea</taxon>
        <taxon>Nephilidae</taxon>
        <taxon>Trichonephila</taxon>
        <taxon>Trichonephila inaurata</taxon>
    </lineage>
</organism>